<gene>
    <name evidence="1" type="ORF">BDA96_10G159400</name>
</gene>
<organism evidence="1 2">
    <name type="scientific">Sorghum bicolor</name>
    <name type="common">Sorghum</name>
    <name type="synonym">Sorghum vulgare</name>
    <dbReference type="NCBI Taxonomy" id="4558"/>
    <lineage>
        <taxon>Eukaryota</taxon>
        <taxon>Viridiplantae</taxon>
        <taxon>Streptophyta</taxon>
        <taxon>Embryophyta</taxon>
        <taxon>Tracheophyta</taxon>
        <taxon>Spermatophyta</taxon>
        <taxon>Magnoliopsida</taxon>
        <taxon>Liliopsida</taxon>
        <taxon>Poales</taxon>
        <taxon>Poaceae</taxon>
        <taxon>PACMAD clade</taxon>
        <taxon>Panicoideae</taxon>
        <taxon>Andropogonodae</taxon>
        <taxon>Andropogoneae</taxon>
        <taxon>Sorghinae</taxon>
        <taxon>Sorghum</taxon>
    </lineage>
</organism>
<reference evidence="1" key="1">
    <citation type="journal article" date="2019" name="BMC Genomics">
        <title>A new reference genome for Sorghum bicolor reveals high levels of sequence similarity between sweet and grain genotypes: implications for the genetics of sugar metabolism.</title>
        <authorList>
            <person name="Cooper E.A."/>
            <person name="Brenton Z.W."/>
            <person name="Flinn B.S."/>
            <person name="Jenkins J."/>
            <person name="Shu S."/>
            <person name="Flowers D."/>
            <person name="Luo F."/>
            <person name="Wang Y."/>
            <person name="Xia P."/>
            <person name="Barry K."/>
            <person name="Daum C."/>
            <person name="Lipzen A."/>
            <person name="Yoshinaga Y."/>
            <person name="Schmutz J."/>
            <person name="Saski C."/>
            <person name="Vermerris W."/>
            <person name="Kresovich S."/>
        </authorList>
    </citation>
    <scope>NUCLEOTIDE SEQUENCE</scope>
</reference>
<evidence type="ECO:0000313" key="1">
    <source>
        <dbReference type="EMBL" id="KAG0514084.1"/>
    </source>
</evidence>
<sequence>MERNPKLLNKVNFCSSANRNFLHTRCIDPELLNSTELSASHCKFRMFDEEFSYIWKEFTALLGFDRSCHTFYPRVDIRPVRKEEMQLLYVVVNRIRVSPAWSMVEYWSKTFTRDGDVEITSWVTRIATNIGLLDGALINYISAEREELTLDHFLQAHPLREDKGEGTL</sequence>
<name>A0A921Q1Z7_SORBI</name>
<dbReference type="EMBL" id="CM027689">
    <property type="protein sequence ID" value="KAG0514084.1"/>
    <property type="molecule type" value="Genomic_DNA"/>
</dbReference>
<proteinExistence type="predicted"/>
<reference evidence="1" key="2">
    <citation type="submission" date="2020-10" db="EMBL/GenBank/DDBJ databases">
        <authorList>
            <person name="Cooper E.A."/>
            <person name="Brenton Z.W."/>
            <person name="Flinn B.S."/>
            <person name="Jenkins J."/>
            <person name="Shu S."/>
            <person name="Flowers D."/>
            <person name="Luo F."/>
            <person name="Wang Y."/>
            <person name="Xia P."/>
            <person name="Barry K."/>
            <person name="Daum C."/>
            <person name="Lipzen A."/>
            <person name="Yoshinaga Y."/>
            <person name="Schmutz J."/>
            <person name="Saski C."/>
            <person name="Vermerris W."/>
            <person name="Kresovich S."/>
        </authorList>
    </citation>
    <scope>NUCLEOTIDE SEQUENCE</scope>
</reference>
<comment type="caution">
    <text evidence="1">The sequence shown here is derived from an EMBL/GenBank/DDBJ whole genome shotgun (WGS) entry which is preliminary data.</text>
</comment>
<dbReference type="Proteomes" id="UP000807115">
    <property type="component" value="Chromosome 10"/>
</dbReference>
<protein>
    <submittedName>
        <fullName evidence="1">Uncharacterized protein</fullName>
    </submittedName>
</protein>
<evidence type="ECO:0000313" key="2">
    <source>
        <dbReference type="Proteomes" id="UP000807115"/>
    </source>
</evidence>
<accession>A0A921Q1Z7</accession>
<dbReference type="AlphaFoldDB" id="A0A921Q1Z7"/>